<evidence type="ECO:0000313" key="2">
    <source>
        <dbReference type="Proteomes" id="UP000275408"/>
    </source>
</evidence>
<evidence type="ECO:0000313" key="1">
    <source>
        <dbReference type="EMBL" id="RMX54482.1"/>
    </source>
</evidence>
<organism evidence="1 2">
    <name type="scientific">Pocillopora damicornis</name>
    <name type="common">Cauliflower coral</name>
    <name type="synonym">Millepora damicornis</name>
    <dbReference type="NCBI Taxonomy" id="46731"/>
    <lineage>
        <taxon>Eukaryota</taxon>
        <taxon>Metazoa</taxon>
        <taxon>Cnidaria</taxon>
        <taxon>Anthozoa</taxon>
        <taxon>Hexacorallia</taxon>
        <taxon>Scleractinia</taxon>
        <taxon>Astrocoeniina</taxon>
        <taxon>Pocilloporidae</taxon>
        <taxon>Pocillopora</taxon>
    </lineage>
</organism>
<name>A0A3M6ULI2_POCDA</name>
<keyword evidence="2" id="KW-1185">Reference proteome</keyword>
<protein>
    <submittedName>
        <fullName evidence="1">Uncharacterized protein</fullName>
    </submittedName>
</protein>
<gene>
    <name evidence="1" type="ORF">pdam_00021670</name>
</gene>
<reference evidence="1 2" key="1">
    <citation type="journal article" date="2018" name="Sci. Rep.">
        <title>Comparative analysis of the Pocillopora damicornis genome highlights role of immune system in coral evolution.</title>
        <authorList>
            <person name="Cunning R."/>
            <person name="Bay R.A."/>
            <person name="Gillette P."/>
            <person name="Baker A.C."/>
            <person name="Traylor-Knowles N."/>
        </authorList>
    </citation>
    <scope>NUCLEOTIDE SEQUENCE [LARGE SCALE GENOMIC DNA]</scope>
    <source>
        <strain evidence="1">RSMAS</strain>
        <tissue evidence="1">Whole animal</tissue>
    </source>
</reference>
<dbReference type="Proteomes" id="UP000275408">
    <property type="component" value="Unassembled WGS sequence"/>
</dbReference>
<comment type="caution">
    <text evidence="1">The sequence shown here is derived from an EMBL/GenBank/DDBJ whole genome shotgun (WGS) entry which is preliminary data.</text>
</comment>
<dbReference type="AlphaFoldDB" id="A0A3M6ULI2"/>
<sequence>MPEGRDFVPADPDLIEDDPGSLCVEGFGTEADVIVDDDDDVDKDEGDFLTSLVIFNLELTWFGFAEFQDTPERRLMP</sequence>
<proteinExistence type="predicted"/>
<dbReference type="EMBL" id="RCHS01001253">
    <property type="protein sequence ID" value="RMX54482.1"/>
    <property type="molecule type" value="Genomic_DNA"/>
</dbReference>
<accession>A0A3M6ULI2</accession>